<keyword evidence="2" id="KW-0812">Transmembrane</keyword>
<name>H8GUL1_DEIGI</name>
<feature type="transmembrane region" description="Helical" evidence="2">
    <location>
        <begin position="12"/>
        <end position="32"/>
    </location>
</feature>
<keyword evidence="2" id="KW-1133">Transmembrane helix</keyword>
<dbReference type="Proteomes" id="UP000007575">
    <property type="component" value="Chromosome"/>
</dbReference>
<proteinExistence type="predicted"/>
<keyword evidence="1" id="KW-0175">Coiled coil</keyword>
<dbReference type="AlphaFoldDB" id="H8GUL1"/>
<feature type="transmembrane region" description="Helical" evidence="2">
    <location>
        <begin position="117"/>
        <end position="137"/>
    </location>
</feature>
<reference evidence="3 4" key="1">
    <citation type="journal article" date="2012" name="PLoS ONE">
        <title>Genome sequence and transcriptome analysis of the radioresistant bacterium Deinococcus gobiensis: insights into the extreme environmental adaptations.</title>
        <authorList>
            <person name="Yuan M."/>
            <person name="Chen M."/>
            <person name="Zhang W."/>
            <person name="Lu W."/>
            <person name="Wang J."/>
            <person name="Yang M."/>
            <person name="Zhao P."/>
            <person name="Tang R."/>
            <person name="Li X."/>
            <person name="Hao Y."/>
            <person name="Zhou Z."/>
            <person name="Zhan Y."/>
            <person name="Yu H."/>
            <person name="Teng C."/>
            <person name="Yan Y."/>
            <person name="Ping S."/>
            <person name="Wang Y."/>
            <person name="Lin M."/>
        </authorList>
    </citation>
    <scope>NUCLEOTIDE SEQUENCE [LARGE SCALE GENOMIC DNA]</scope>
    <source>
        <strain evidence="3 4">I-0</strain>
    </source>
</reference>
<dbReference type="EMBL" id="CP002191">
    <property type="protein sequence ID" value="AFD26694.1"/>
    <property type="molecule type" value="Genomic_DNA"/>
</dbReference>
<evidence type="ECO:0000256" key="2">
    <source>
        <dbReference type="SAM" id="Phobius"/>
    </source>
</evidence>
<feature type="coiled-coil region" evidence="1">
    <location>
        <begin position="412"/>
        <end position="442"/>
    </location>
</feature>
<dbReference type="HOGENOM" id="CLU_409776_0_0_0"/>
<sequence>MDGNIFWPGSGLIRALILALLLLFTFGLILSVRAMQTVGRERRAAQALKKRNAQGLILDSATVQVQLGAYKDTLAGRLLRSMIGQQGLAFARPSDSLDPILDGVSRILAPARTLPNLLLLLGLIGTVVGLALTLVSLGPQIQDAIRVGQPNAVAESLGKTLGEMSGAFAGTLWGVLSAFMLQGLNAWTGVQSEKLSGELDELALHYAPTIYPAGTEKQLASLQELVVRSEQFLADTQQKMSETSDKFTAVLTDSGKIIRESLTTLQATSQTIATSLLKASGDVRQSSDQLGTAVKAIQGHREDFRNIYSQFNEMFERSMSALKTHSDGELQAIRDMQAEFGKTGAEIVKEIFGTSERFNQLSADIAQAESAYLGSAQAISNNIGQGFDRLNERIGETLGRYTTEVGAVSSQLNNLGKEIQDAQAASRALTQMLKAKDDAERTRMKDQHQHDQLMLVANSRLTTSLEQLGPAVAELNPSQLLKELGEQQAQAAERQIGAVQAVREVLQVGHDRQLVASSDLGDRMQNLALLLTGLLDQLAQQTEGLQSQVAGTTQLHEAFGAHAVGSRERGVALETRIDEASRRLGDQLQARHGTEEQQQAALHLALEQSRDAALSLTRTLDALPAQLRSSELIAGQQALSDVLGRLVTDLGRGMVPAEGSVPAEGTGQPA</sequence>
<gene>
    <name evidence="3" type="ordered locus">DGo_CA2767</name>
</gene>
<organism evidence="3 4">
    <name type="scientific">Deinococcus gobiensis (strain DSM 21396 / JCM 16679 / CGMCC 1.7299 / I-0)</name>
    <dbReference type="NCBI Taxonomy" id="745776"/>
    <lineage>
        <taxon>Bacteria</taxon>
        <taxon>Thermotogati</taxon>
        <taxon>Deinococcota</taxon>
        <taxon>Deinococci</taxon>
        <taxon>Deinococcales</taxon>
        <taxon>Deinococcaceae</taxon>
        <taxon>Deinococcus</taxon>
    </lineage>
</organism>
<evidence type="ECO:0000313" key="4">
    <source>
        <dbReference type="Proteomes" id="UP000007575"/>
    </source>
</evidence>
<dbReference type="STRING" id="745776.DGo_CA2767"/>
<keyword evidence="2" id="KW-0472">Membrane</keyword>
<accession>H8GUL1</accession>
<dbReference type="OrthoDB" id="574465at2"/>
<dbReference type="PATRIC" id="fig|745776.4.peg.2844"/>
<evidence type="ECO:0000313" key="3">
    <source>
        <dbReference type="EMBL" id="AFD26694.1"/>
    </source>
</evidence>
<keyword evidence="4" id="KW-1185">Reference proteome</keyword>
<dbReference type="KEGG" id="dgo:DGo_CA2767"/>
<dbReference type="RefSeq" id="WP_014686174.1">
    <property type="nucleotide sequence ID" value="NC_017790.1"/>
</dbReference>
<evidence type="ECO:0000256" key="1">
    <source>
        <dbReference type="SAM" id="Coils"/>
    </source>
</evidence>
<protein>
    <submittedName>
        <fullName evidence="3">Uncharacterized protein</fullName>
    </submittedName>
</protein>